<feature type="compositionally biased region" description="Basic and acidic residues" evidence="1">
    <location>
        <begin position="234"/>
        <end position="245"/>
    </location>
</feature>
<accession>A0A0N4UV44</accession>
<dbReference type="Proteomes" id="UP000274131">
    <property type="component" value="Unassembled WGS sequence"/>
</dbReference>
<evidence type="ECO:0000313" key="3">
    <source>
        <dbReference type="Proteomes" id="UP000274131"/>
    </source>
</evidence>
<evidence type="ECO:0000256" key="1">
    <source>
        <dbReference type="SAM" id="MobiDB-lite"/>
    </source>
</evidence>
<organism evidence="4">
    <name type="scientific">Enterobius vermicularis</name>
    <name type="common">Human pinworm</name>
    <dbReference type="NCBI Taxonomy" id="51028"/>
    <lineage>
        <taxon>Eukaryota</taxon>
        <taxon>Metazoa</taxon>
        <taxon>Ecdysozoa</taxon>
        <taxon>Nematoda</taxon>
        <taxon>Chromadorea</taxon>
        <taxon>Rhabditida</taxon>
        <taxon>Spirurina</taxon>
        <taxon>Oxyuridomorpha</taxon>
        <taxon>Oxyuroidea</taxon>
        <taxon>Oxyuridae</taxon>
        <taxon>Enterobius</taxon>
    </lineage>
</organism>
<evidence type="ECO:0000313" key="4">
    <source>
        <dbReference type="WBParaSite" id="EVEC_0000129501-mRNA-1"/>
    </source>
</evidence>
<dbReference type="WBParaSite" id="EVEC_0000129501-mRNA-1">
    <property type="protein sequence ID" value="EVEC_0000129501-mRNA-1"/>
    <property type="gene ID" value="EVEC_0000129501"/>
</dbReference>
<feature type="region of interest" description="Disordered" evidence="1">
    <location>
        <begin position="221"/>
        <end position="306"/>
    </location>
</feature>
<reference evidence="2 3" key="2">
    <citation type="submission" date="2018-10" db="EMBL/GenBank/DDBJ databases">
        <authorList>
            <consortium name="Pathogen Informatics"/>
        </authorList>
    </citation>
    <scope>NUCLEOTIDE SEQUENCE [LARGE SCALE GENOMIC DNA]</scope>
</reference>
<keyword evidence="3" id="KW-1185">Reference proteome</keyword>
<proteinExistence type="predicted"/>
<dbReference type="AlphaFoldDB" id="A0A0N4UV44"/>
<evidence type="ECO:0000313" key="2">
    <source>
        <dbReference type="EMBL" id="VDD85860.1"/>
    </source>
</evidence>
<sequence>MEEKSRRSRTHVDYALMVSGRSLVYFFLSIVYCEHEVFSLSDAEIFRPCTFSDDLSLISSSDLEAEEHTSVRQKKTAAVTKQRKTKPVKIKLRRSLPSVFTENKNMSAASSKNPVSHPLAMNGKTDVIKSPLLTSKKKSSSAKAVTRRPSEFPTLPNEITEKIVDFSIPQEMIDECNKRRKELEDESITFLFEALKTLRYKDPLTFTEKFAPLNHLFEKSPLKKRRRRPAGVLKKTEGSANKEKSTCVAGPVVIESAEDNSSSSTSPQDTGTLCDAVQLSSHTNMSEKRRRGRPKSSYSPDKDNQIVTDSFDKLKDPVSCDSSALPDCDKLDEKRDSLNANIEHVNVSGGATGRLRPLRASRKRASIGFYKALNSMALSKDYERISQNGSEFQPFY</sequence>
<dbReference type="EMBL" id="UXUI01007158">
    <property type="protein sequence ID" value="VDD85860.1"/>
    <property type="molecule type" value="Genomic_DNA"/>
</dbReference>
<reference evidence="4" key="1">
    <citation type="submission" date="2017-02" db="UniProtKB">
        <authorList>
            <consortium name="WormBaseParasite"/>
        </authorList>
    </citation>
    <scope>IDENTIFICATION</scope>
</reference>
<gene>
    <name evidence="2" type="ORF">EVEC_LOCUS1003</name>
</gene>
<protein>
    <submittedName>
        <fullName evidence="4">INCENP_ARK-bind domain-containing protein</fullName>
    </submittedName>
</protein>
<name>A0A0N4UV44_ENTVE</name>